<evidence type="ECO:0000313" key="1">
    <source>
        <dbReference type="EMBL" id="PHH70501.1"/>
    </source>
</evidence>
<keyword evidence="2" id="KW-1185">Reference proteome</keyword>
<dbReference type="EMBL" id="NJEU01000790">
    <property type="protein sequence ID" value="PHH70501.1"/>
    <property type="molecule type" value="Genomic_DNA"/>
</dbReference>
<name>A0A2C5YUB3_9HYPO</name>
<evidence type="ECO:0008006" key="3">
    <source>
        <dbReference type="Google" id="ProtNLM"/>
    </source>
</evidence>
<dbReference type="AlphaFoldDB" id="A0A2C5YUB3"/>
<accession>A0A2C5YUB3</accession>
<comment type="caution">
    <text evidence="1">The sequence shown here is derived from an EMBL/GenBank/DDBJ whole genome shotgun (WGS) entry which is preliminary data.</text>
</comment>
<proteinExistence type="predicted"/>
<organism evidence="1 2">
    <name type="scientific">Ophiocordyceps australis</name>
    <dbReference type="NCBI Taxonomy" id="1399860"/>
    <lineage>
        <taxon>Eukaryota</taxon>
        <taxon>Fungi</taxon>
        <taxon>Dikarya</taxon>
        <taxon>Ascomycota</taxon>
        <taxon>Pezizomycotina</taxon>
        <taxon>Sordariomycetes</taxon>
        <taxon>Hypocreomycetidae</taxon>
        <taxon>Hypocreales</taxon>
        <taxon>Ophiocordycipitaceae</taxon>
        <taxon>Ophiocordyceps</taxon>
    </lineage>
</organism>
<evidence type="ECO:0000313" key="2">
    <source>
        <dbReference type="Proteomes" id="UP000224854"/>
    </source>
</evidence>
<protein>
    <recommendedName>
        <fullName evidence="3">Fungal N-terminal domain-containing protein</fullName>
    </recommendedName>
</protein>
<dbReference type="Proteomes" id="UP000224854">
    <property type="component" value="Unassembled WGS sequence"/>
</dbReference>
<sequence length="158" mass="17360">MAAGNTTLELIDAVDAFARTLFIRAQRCAWPCLGAAAAPVGHLHLALRHLRVEAADADSLLTTQPTHARRTDALVRDCHQQLRQLQLLLDQHDRHALADAPQVTALVLRLEDQRAAIDALLDAVQLRCPPPQTRLQANEPSLEAIKDKLDHVATTVRS</sequence>
<dbReference type="OrthoDB" id="5226662at2759"/>
<gene>
    <name evidence="1" type="ORF">CDD82_7080</name>
</gene>
<reference evidence="1 2" key="1">
    <citation type="submission" date="2017-06" db="EMBL/GenBank/DDBJ databases">
        <title>Ant-infecting Ophiocordyceps genomes reveal a high diversity of potential behavioral manipulation genes and a possible major role for enterotoxins.</title>
        <authorList>
            <person name="De Bekker C."/>
            <person name="Evans H.C."/>
            <person name="Brachmann A."/>
            <person name="Hughes D.P."/>
        </authorList>
    </citation>
    <scope>NUCLEOTIDE SEQUENCE [LARGE SCALE GENOMIC DNA]</scope>
    <source>
        <strain evidence="1 2">1348a</strain>
    </source>
</reference>